<evidence type="ECO:0000313" key="3">
    <source>
        <dbReference type="EMBL" id="ATB41197.1"/>
    </source>
</evidence>
<evidence type="ECO:0008006" key="5">
    <source>
        <dbReference type="Google" id="ProtNLM"/>
    </source>
</evidence>
<evidence type="ECO:0000256" key="1">
    <source>
        <dbReference type="SAM" id="MobiDB-lite"/>
    </source>
</evidence>
<sequence>MMRRIAIASLLASAAAGCASTQQAQTQGPTTKEERMRISNQPPFDVSVCQTQLPALPQPANQGGLVGGLLFARPQVMECLVDPKSRGDAETTRVVVKTTVNDQGGTHAVSGENLTPEGIACVQKTVDTLVPLTALAKGAQPVESESVFVHEHGNSASVKFGNNPGSDYSGAVRLAQPQWCDCYAGFTTVAPPTVRANITLKKTATTAADITFDPVGTPEGEQLAACLKGKMAAVPAKVDVDELKFPYRFVHFNSRATEPAADLQPEMRFFQLDLVRNQRSADAAIAFGHRANAAEVYDAVVAQYQKTKDWKLVDELKSKCKVLVDSSQAWVNAIDAQLKVDQSTLGLAQELKAKDASWADLEPKAQEVINNTQQDLDNAKKRLEADQGACPKETREAAPKKDAKKK</sequence>
<reference evidence="3 4" key="1">
    <citation type="submission" date="2017-06" db="EMBL/GenBank/DDBJ databases">
        <title>Sequencing and comparative analysis of myxobacterial genomes.</title>
        <authorList>
            <person name="Rupp O."/>
            <person name="Goesmann A."/>
            <person name="Sogaard-Andersen L."/>
        </authorList>
    </citation>
    <scope>NUCLEOTIDE SEQUENCE [LARGE SCALE GENOMIC DNA]</scope>
    <source>
        <strain evidence="3 4">DSM 52655</strain>
    </source>
</reference>
<dbReference type="Proteomes" id="UP000217257">
    <property type="component" value="Chromosome"/>
</dbReference>
<dbReference type="PROSITE" id="PS51257">
    <property type="entry name" value="PROKAR_LIPOPROTEIN"/>
    <property type="match status" value="1"/>
</dbReference>
<dbReference type="KEGG" id="cfus:CYFUS_006661"/>
<name>A0A250JCG3_9BACT</name>
<feature type="chain" id="PRO_5012490525" description="Lipoprotein" evidence="2">
    <location>
        <begin position="25"/>
        <end position="406"/>
    </location>
</feature>
<protein>
    <recommendedName>
        <fullName evidence="5">Lipoprotein</fullName>
    </recommendedName>
</protein>
<keyword evidence="2" id="KW-0732">Signal</keyword>
<feature type="region of interest" description="Disordered" evidence="1">
    <location>
        <begin position="371"/>
        <end position="406"/>
    </location>
</feature>
<evidence type="ECO:0000313" key="4">
    <source>
        <dbReference type="Proteomes" id="UP000217257"/>
    </source>
</evidence>
<feature type="signal peptide" evidence="2">
    <location>
        <begin position="1"/>
        <end position="24"/>
    </location>
</feature>
<organism evidence="3 4">
    <name type="scientific">Cystobacter fuscus</name>
    <dbReference type="NCBI Taxonomy" id="43"/>
    <lineage>
        <taxon>Bacteria</taxon>
        <taxon>Pseudomonadati</taxon>
        <taxon>Myxococcota</taxon>
        <taxon>Myxococcia</taxon>
        <taxon>Myxococcales</taxon>
        <taxon>Cystobacterineae</taxon>
        <taxon>Archangiaceae</taxon>
        <taxon>Cystobacter</taxon>
    </lineage>
</organism>
<gene>
    <name evidence="3" type="ORF">CYFUS_006661</name>
</gene>
<dbReference type="RefSeq" id="WP_095988956.1">
    <property type="nucleotide sequence ID" value="NZ_CP022098.1"/>
</dbReference>
<dbReference type="AlphaFoldDB" id="A0A250JCG3"/>
<proteinExistence type="predicted"/>
<accession>A0A250JCG3</accession>
<evidence type="ECO:0000256" key="2">
    <source>
        <dbReference type="SAM" id="SignalP"/>
    </source>
</evidence>
<feature type="compositionally biased region" description="Basic and acidic residues" evidence="1">
    <location>
        <begin position="392"/>
        <end position="406"/>
    </location>
</feature>
<dbReference type="EMBL" id="CP022098">
    <property type="protein sequence ID" value="ATB41197.1"/>
    <property type="molecule type" value="Genomic_DNA"/>
</dbReference>